<evidence type="ECO:0000313" key="2">
    <source>
        <dbReference type="Proteomes" id="UP000799118"/>
    </source>
</evidence>
<protein>
    <submittedName>
        <fullName evidence="1">Uncharacterized protein</fullName>
    </submittedName>
</protein>
<evidence type="ECO:0000313" key="1">
    <source>
        <dbReference type="EMBL" id="KAE9392135.1"/>
    </source>
</evidence>
<sequence length="74" mass="8552">AILSQHGIFREIVLEFSRAKLYDSANKIKRRKLLHYLHHSSRCRNTNSSTFSSRDIETHITHVNAQSLSPTCTK</sequence>
<dbReference type="EMBL" id="ML769603">
    <property type="protein sequence ID" value="KAE9392135.1"/>
    <property type="molecule type" value="Genomic_DNA"/>
</dbReference>
<feature type="non-terminal residue" evidence="1">
    <location>
        <position position="1"/>
    </location>
</feature>
<proteinExistence type="predicted"/>
<accession>A0A6A4H4C6</accession>
<keyword evidence="2" id="KW-1185">Reference proteome</keyword>
<dbReference type="AlphaFoldDB" id="A0A6A4H4C6"/>
<organism evidence="1 2">
    <name type="scientific">Gymnopus androsaceus JB14</name>
    <dbReference type="NCBI Taxonomy" id="1447944"/>
    <lineage>
        <taxon>Eukaryota</taxon>
        <taxon>Fungi</taxon>
        <taxon>Dikarya</taxon>
        <taxon>Basidiomycota</taxon>
        <taxon>Agaricomycotina</taxon>
        <taxon>Agaricomycetes</taxon>
        <taxon>Agaricomycetidae</taxon>
        <taxon>Agaricales</taxon>
        <taxon>Marasmiineae</taxon>
        <taxon>Omphalotaceae</taxon>
        <taxon>Gymnopus</taxon>
    </lineage>
</organism>
<name>A0A6A4H4C6_9AGAR</name>
<dbReference type="Proteomes" id="UP000799118">
    <property type="component" value="Unassembled WGS sequence"/>
</dbReference>
<gene>
    <name evidence="1" type="ORF">BT96DRAFT_924881</name>
</gene>
<reference evidence="1" key="1">
    <citation type="journal article" date="2019" name="Environ. Microbiol.">
        <title>Fungal ecological strategies reflected in gene transcription - a case study of two litter decomposers.</title>
        <authorList>
            <person name="Barbi F."/>
            <person name="Kohler A."/>
            <person name="Barry K."/>
            <person name="Baskaran P."/>
            <person name="Daum C."/>
            <person name="Fauchery L."/>
            <person name="Ihrmark K."/>
            <person name="Kuo A."/>
            <person name="LaButti K."/>
            <person name="Lipzen A."/>
            <person name="Morin E."/>
            <person name="Grigoriev I.V."/>
            <person name="Henrissat B."/>
            <person name="Lindahl B."/>
            <person name="Martin F."/>
        </authorList>
    </citation>
    <scope>NUCLEOTIDE SEQUENCE</scope>
    <source>
        <strain evidence="1">JB14</strain>
    </source>
</reference>